<protein>
    <submittedName>
        <fullName evidence="1">Uncharacterized protein</fullName>
    </submittedName>
</protein>
<dbReference type="Proteomes" id="UP001190465">
    <property type="component" value="Chromosome"/>
</dbReference>
<organism evidence="1 2">
    <name type="scientific">[Mycobacterium] burgundiense</name>
    <dbReference type="NCBI Taxonomy" id="3064286"/>
    <lineage>
        <taxon>Bacteria</taxon>
        <taxon>Bacillati</taxon>
        <taxon>Actinomycetota</taxon>
        <taxon>Actinomycetes</taxon>
        <taxon>Mycobacteriales</taxon>
        <taxon>Mycobacteriaceae</taxon>
        <taxon>Mycolicibacterium</taxon>
    </lineage>
</organism>
<dbReference type="EMBL" id="OY726397">
    <property type="protein sequence ID" value="CAJ1511116.1"/>
    <property type="molecule type" value="Genomic_DNA"/>
</dbReference>
<sequence length="61" mass="6184">MMLAGHRTRQIRAVPDEAIFGLAALTGKSPGAEEVPFVPVGPATVIALGGASVDAVIDGER</sequence>
<proteinExistence type="predicted"/>
<accession>A0ABN9NWG1</accession>
<evidence type="ECO:0000313" key="1">
    <source>
        <dbReference type="EMBL" id="CAJ1511116.1"/>
    </source>
</evidence>
<reference evidence="1 2" key="1">
    <citation type="submission" date="2023-08" db="EMBL/GenBank/DDBJ databases">
        <authorList>
            <person name="Folkvardsen B D."/>
            <person name="Norman A."/>
        </authorList>
    </citation>
    <scope>NUCLEOTIDE SEQUENCE [LARGE SCALE GENOMIC DNA]</scope>
    <source>
        <strain evidence="1 2">Mu0053</strain>
    </source>
</reference>
<keyword evidence="2" id="KW-1185">Reference proteome</keyword>
<gene>
    <name evidence="1" type="ORF">MU0053_005033</name>
</gene>
<evidence type="ECO:0000313" key="2">
    <source>
        <dbReference type="Proteomes" id="UP001190465"/>
    </source>
</evidence>
<dbReference type="RefSeq" id="WP_308480288.1">
    <property type="nucleotide sequence ID" value="NZ_OY726397.1"/>
</dbReference>
<name>A0ABN9NWG1_9MYCO</name>